<dbReference type="SUPFAM" id="SSF88713">
    <property type="entry name" value="Glycoside hydrolase/deacetylase"/>
    <property type="match status" value="1"/>
</dbReference>
<feature type="domain" description="Glycoside hydrolase family 57 N-terminal" evidence="3">
    <location>
        <begin position="20"/>
        <end position="253"/>
    </location>
</feature>
<dbReference type="EMBL" id="PFBC01000047">
    <property type="protein sequence ID" value="PIR87754.1"/>
    <property type="molecule type" value="Genomic_DNA"/>
</dbReference>
<comment type="similarity">
    <text evidence="1">Belongs to the glycosyl hydrolase 57 family.</text>
</comment>
<dbReference type="Proteomes" id="UP000230903">
    <property type="component" value="Unassembled WGS sequence"/>
</dbReference>
<accession>A0A2H0UMW8</accession>
<evidence type="ECO:0000313" key="4">
    <source>
        <dbReference type="EMBL" id="PIR87754.1"/>
    </source>
</evidence>
<evidence type="ECO:0000259" key="3">
    <source>
        <dbReference type="Pfam" id="PF03065"/>
    </source>
</evidence>
<dbReference type="PANTHER" id="PTHR36306">
    <property type="entry name" value="ALPHA-AMYLASE-RELATED-RELATED"/>
    <property type="match status" value="1"/>
</dbReference>
<organism evidence="4 5">
    <name type="scientific">Candidatus Harrisonbacteria bacterium CG10_big_fil_rev_8_21_14_0_10_45_28</name>
    <dbReference type="NCBI Taxonomy" id="1974586"/>
    <lineage>
        <taxon>Bacteria</taxon>
        <taxon>Candidatus Harrisoniibacteriota</taxon>
    </lineage>
</organism>
<keyword evidence="2" id="KW-0119">Carbohydrate metabolism</keyword>
<evidence type="ECO:0000313" key="5">
    <source>
        <dbReference type="Proteomes" id="UP000230903"/>
    </source>
</evidence>
<dbReference type="Gene3D" id="3.20.110.20">
    <property type="match status" value="1"/>
</dbReference>
<name>A0A2H0UMW8_9BACT</name>
<dbReference type="InterPro" id="IPR052046">
    <property type="entry name" value="GH57_Enzymes"/>
</dbReference>
<dbReference type="GO" id="GO:0003824">
    <property type="term" value="F:catalytic activity"/>
    <property type="evidence" value="ECO:0007669"/>
    <property type="project" value="InterPro"/>
</dbReference>
<comment type="caution">
    <text evidence="4">The sequence shown here is derived from an EMBL/GenBank/DDBJ whole genome shotgun (WGS) entry which is preliminary data.</text>
</comment>
<sequence length="496" mass="57793">MVWANFLHFYQPADQQPDILAAIVAQSYRPLLKGFLENRRARITVNINGSLLELFDKHGYHDLIEALGTLGKRDQLEFTGSAKYHAFLPFLNKEEVARQVSANEESLKYYLKDGYKKNGFFPPEMAFKEDLAPIIEGLGFKWIIIDEIAYNGKVEQIDYSKTYKIDGANLYVFFRERRPSNLIMSAICRTKESFLEVFKEDLKKNQYMLTGMDGETFGHHRPGLEKTLLDILKAKVIDLVHVSELIHLYPDTKTVLPVQSTWASSPKDIESGAQFLSWSDPTNPIHGWQWKLTDLALSHVRRLDRGSAKYESLRQDMDKALGSDHFWWASAKPWWSVEMIELGANRLLKLIRELDNATEEDKSEAADLYEKIVSTSFAWQRTGKIRELAKERFQHNKIPFKDRTWGLGGVGGSHYRAFIKMMHDLERESAKTGEYERATLWRDSIWRLEKKWDIYEAINTIDLLRTEIGNERVEKMLKKYHDEYHQLRGGQPEDRF</sequence>
<dbReference type="GO" id="GO:0005975">
    <property type="term" value="P:carbohydrate metabolic process"/>
    <property type="evidence" value="ECO:0007669"/>
    <property type="project" value="InterPro"/>
</dbReference>
<proteinExistence type="inferred from homology"/>
<evidence type="ECO:0000256" key="2">
    <source>
        <dbReference type="ARBA" id="ARBA00023277"/>
    </source>
</evidence>
<evidence type="ECO:0000256" key="1">
    <source>
        <dbReference type="ARBA" id="ARBA00006821"/>
    </source>
</evidence>
<dbReference type="InterPro" id="IPR004300">
    <property type="entry name" value="Glyco_hydro_57_N"/>
</dbReference>
<protein>
    <recommendedName>
        <fullName evidence="3">Glycoside hydrolase family 57 N-terminal domain-containing protein</fullName>
    </recommendedName>
</protein>
<reference evidence="5" key="1">
    <citation type="submission" date="2017-09" db="EMBL/GenBank/DDBJ databases">
        <title>Depth-based differentiation of microbial function through sediment-hosted aquifers and enrichment of novel symbionts in the deep terrestrial subsurface.</title>
        <authorList>
            <person name="Probst A.J."/>
            <person name="Ladd B."/>
            <person name="Jarett J.K."/>
            <person name="Geller-Mcgrath D.E."/>
            <person name="Sieber C.M.K."/>
            <person name="Emerson J.B."/>
            <person name="Anantharaman K."/>
            <person name="Thomas B.C."/>
            <person name="Malmstrom R."/>
            <person name="Stieglmeier M."/>
            <person name="Klingl A."/>
            <person name="Woyke T."/>
            <person name="Ryan C.M."/>
            <person name="Banfield J.F."/>
        </authorList>
    </citation>
    <scope>NUCLEOTIDE SEQUENCE [LARGE SCALE GENOMIC DNA]</scope>
</reference>
<gene>
    <name evidence="4" type="ORF">COU10_02985</name>
</gene>
<dbReference type="AlphaFoldDB" id="A0A2H0UMW8"/>
<dbReference type="Pfam" id="PF03065">
    <property type="entry name" value="Glyco_hydro_57"/>
    <property type="match status" value="1"/>
</dbReference>
<dbReference type="InterPro" id="IPR011330">
    <property type="entry name" value="Glyco_hydro/deAcase_b/a-brl"/>
</dbReference>